<dbReference type="PROSITE" id="PS51480">
    <property type="entry name" value="DHAL"/>
    <property type="match status" value="1"/>
</dbReference>
<evidence type="ECO:0000313" key="7">
    <source>
        <dbReference type="EMBL" id="MFC5067115.1"/>
    </source>
</evidence>
<evidence type="ECO:0000259" key="5">
    <source>
        <dbReference type="PROSITE" id="PS51480"/>
    </source>
</evidence>
<evidence type="ECO:0000259" key="6">
    <source>
        <dbReference type="PROSITE" id="PS51481"/>
    </source>
</evidence>
<keyword evidence="3 7" id="KW-0418">Kinase</keyword>
<dbReference type="Gene3D" id="3.30.1180.20">
    <property type="entry name" value="Dihydroxyacetone kinase, domain 2"/>
    <property type="match status" value="1"/>
</dbReference>
<dbReference type="InterPro" id="IPR004006">
    <property type="entry name" value="DhaK_dom"/>
</dbReference>
<dbReference type="RefSeq" id="WP_114957508.1">
    <property type="nucleotide sequence ID" value="NZ_JBHSJF010000003.1"/>
</dbReference>
<keyword evidence="1 7" id="KW-0808">Transferase</keyword>
<dbReference type="SUPFAM" id="SSF101473">
    <property type="entry name" value="DhaL-like"/>
    <property type="match status" value="1"/>
</dbReference>
<dbReference type="EMBL" id="JBHSJF010000003">
    <property type="protein sequence ID" value="MFC5067115.1"/>
    <property type="molecule type" value="Genomic_DNA"/>
</dbReference>
<dbReference type="GO" id="GO:0047324">
    <property type="term" value="F:phosphoenolpyruvate-glycerone phosphotransferase activity"/>
    <property type="evidence" value="ECO:0007669"/>
    <property type="project" value="UniProtKB-EC"/>
</dbReference>
<evidence type="ECO:0000313" key="8">
    <source>
        <dbReference type="Proteomes" id="UP001595796"/>
    </source>
</evidence>
<dbReference type="SUPFAM" id="SSF82549">
    <property type="entry name" value="DAK1/DegV-like"/>
    <property type="match status" value="1"/>
</dbReference>
<name>A0ABV9YWF3_9HYPH</name>
<dbReference type="PROSITE" id="PS51481">
    <property type="entry name" value="DHAK"/>
    <property type="match status" value="1"/>
</dbReference>
<organism evidence="7 8">
    <name type="scientific">Flaviflagellibacter deserti</name>
    <dbReference type="NCBI Taxonomy" id="2267266"/>
    <lineage>
        <taxon>Bacteria</taxon>
        <taxon>Pseudomonadati</taxon>
        <taxon>Pseudomonadota</taxon>
        <taxon>Alphaproteobacteria</taxon>
        <taxon>Hyphomicrobiales</taxon>
        <taxon>Flaviflagellibacter</taxon>
    </lineage>
</organism>
<dbReference type="Gene3D" id="3.40.50.10440">
    <property type="entry name" value="Dihydroxyacetone kinase, domain 1"/>
    <property type="match status" value="1"/>
</dbReference>
<dbReference type="InterPro" id="IPR004007">
    <property type="entry name" value="DhaL_dom"/>
</dbReference>
<evidence type="ECO:0000256" key="3">
    <source>
        <dbReference type="ARBA" id="ARBA00022777"/>
    </source>
</evidence>
<evidence type="ECO:0000256" key="2">
    <source>
        <dbReference type="ARBA" id="ARBA00022741"/>
    </source>
</evidence>
<feature type="domain" description="DhaK" evidence="6">
    <location>
        <begin position="7"/>
        <end position="324"/>
    </location>
</feature>
<dbReference type="Proteomes" id="UP001595796">
    <property type="component" value="Unassembled WGS sequence"/>
</dbReference>
<keyword evidence="8" id="KW-1185">Reference proteome</keyword>
<gene>
    <name evidence="7" type="ORF">ACFPFW_03690</name>
</gene>
<feature type="domain" description="DhaL" evidence="5">
    <location>
        <begin position="353"/>
        <end position="542"/>
    </location>
</feature>
<accession>A0ABV9YWF3</accession>
<dbReference type="Gene3D" id="1.25.40.340">
    <property type="match status" value="1"/>
</dbReference>
<dbReference type="EC" id="2.7.1.121" evidence="7"/>
<protein>
    <submittedName>
        <fullName evidence="7">Dihydroxyacetone kinase subunit DhaK</fullName>
        <ecNumber evidence="7">2.7.1.121</ecNumber>
    </submittedName>
</protein>
<keyword evidence="2" id="KW-0547">Nucleotide-binding</keyword>
<reference evidence="8" key="1">
    <citation type="journal article" date="2019" name="Int. J. Syst. Evol. Microbiol.">
        <title>The Global Catalogue of Microorganisms (GCM) 10K type strain sequencing project: providing services to taxonomists for standard genome sequencing and annotation.</title>
        <authorList>
            <consortium name="The Broad Institute Genomics Platform"/>
            <consortium name="The Broad Institute Genome Sequencing Center for Infectious Disease"/>
            <person name="Wu L."/>
            <person name="Ma J."/>
        </authorList>
    </citation>
    <scope>NUCLEOTIDE SEQUENCE [LARGE SCALE GENOMIC DNA]</scope>
    <source>
        <strain evidence="8">CGMCC 1.16444</strain>
    </source>
</reference>
<dbReference type="PANTHER" id="PTHR28629:SF4">
    <property type="entry name" value="TRIOKINASE_FMN CYCLASE"/>
    <property type="match status" value="1"/>
</dbReference>
<dbReference type="InterPro" id="IPR036117">
    <property type="entry name" value="DhaL_dom_sf"/>
</dbReference>
<dbReference type="Pfam" id="PF02733">
    <property type="entry name" value="Dak1"/>
    <property type="match status" value="1"/>
</dbReference>
<comment type="caution">
    <text evidence="7">The sequence shown here is derived from an EMBL/GenBank/DDBJ whole genome shotgun (WGS) entry which is preliminary data.</text>
</comment>
<dbReference type="InterPro" id="IPR050861">
    <property type="entry name" value="Dihydroxyacetone_Kinase"/>
</dbReference>
<keyword evidence="4" id="KW-0067">ATP-binding</keyword>
<dbReference type="PANTHER" id="PTHR28629">
    <property type="entry name" value="TRIOKINASE/FMN CYCLASE"/>
    <property type="match status" value="1"/>
</dbReference>
<proteinExistence type="predicted"/>
<dbReference type="Pfam" id="PF02734">
    <property type="entry name" value="Dak2"/>
    <property type="match status" value="1"/>
</dbReference>
<evidence type="ECO:0000256" key="4">
    <source>
        <dbReference type="ARBA" id="ARBA00022840"/>
    </source>
</evidence>
<dbReference type="SMART" id="SM01120">
    <property type="entry name" value="Dak2"/>
    <property type="match status" value="1"/>
</dbReference>
<sequence length="545" mass="55624">MKHVINERDAIVTEAVDGAVLASGGMLTRLDGYPNIKVALRTDWDRSKVAIISGGGSGHEPAHVGFVGQGMLTAAVCGEIFASPSVDAVLAAILAVTGPSGCLLIVKNYTGDRLNFGLAAEKARARGLDVEMVIVGDDVATAGGSPRGIAGTVLVHKAAGHAAEQGGSLAAVRAAAEHASVNVFSLGLSLSTCEIPGQHMEARLGSDEVEMGLGIHGEPGVAKVRLASAEVLVAQMLERMAPALARVSGPIALLLNNLGGLPAIEMAVVTRVLLAGPLAERVELVVGPAPLMTSLDMKGFSVTVLVLDDVLRSALRAPTTAPAWPGTSIMRPLKVEPMPAGIEGAGYPASEDRVAREVLTAVCDELMRQEASLNALDARVGDGDTGSTFGAGARQLLADMDRLPLAEPAKLCRAIAERLSKTMGGSSGVLLSIFAAAAGKEMERGASWPDALRTGVDRMQHYGGAKEGERTMIDALLPALRALQAGDDMAAASAAAEAGAKATESIGSTRSGRSSYLNEADLIGVRDPGAAAVAAVFARLAAGPG</sequence>
<evidence type="ECO:0000256" key="1">
    <source>
        <dbReference type="ARBA" id="ARBA00022679"/>
    </source>
</evidence>